<evidence type="ECO:0000313" key="3">
    <source>
        <dbReference type="Proteomes" id="UP001596297"/>
    </source>
</evidence>
<protein>
    <submittedName>
        <fullName evidence="2">Uncharacterized protein</fullName>
    </submittedName>
</protein>
<dbReference type="EMBL" id="JBHSWD010000001">
    <property type="protein sequence ID" value="MFC6590832.1"/>
    <property type="molecule type" value="Genomic_DNA"/>
</dbReference>
<organism evidence="2 3">
    <name type="scientific">Deinococcus lacus</name>
    <dbReference type="NCBI Taxonomy" id="392561"/>
    <lineage>
        <taxon>Bacteria</taxon>
        <taxon>Thermotogati</taxon>
        <taxon>Deinococcota</taxon>
        <taxon>Deinococci</taxon>
        <taxon>Deinococcales</taxon>
        <taxon>Deinococcaceae</taxon>
        <taxon>Deinococcus</taxon>
    </lineage>
</organism>
<accession>A0ABW1YBJ4</accession>
<dbReference type="PANTHER" id="PTHR23528:SF1">
    <property type="entry name" value="MAJOR FACILITATOR SUPERFAMILY (MFS) PROFILE DOMAIN-CONTAINING PROTEIN"/>
    <property type="match status" value="1"/>
</dbReference>
<feature type="transmembrane region" description="Helical" evidence="1">
    <location>
        <begin position="48"/>
        <end position="67"/>
    </location>
</feature>
<dbReference type="Proteomes" id="UP001596297">
    <property type="component" value="Unassembled WGS sequence"/>
</dbReference>
<keyword evidence="1" id="KW-1133">Transmembrane helix</keyword>
<evidence type="ECO:0000256" key="1">
    <source>
        <dbReference type="SAM" id="Phobius"/>
    </source>
</evidence>
<proteinExistence type="predicted"/>
<name>A0ABW1YBJ4_9DEIO</name>
<evidence type="ECO:0000313" key="2">
    <source>
        <dbReference type="EMBL" id="MFC6590832.1"/>
    </source>
</evidence>
<keyword evidence="1" id="KW-0472">Membrane</keyword>
<comment type="caution">
    <text evidence="2">The sequence shown here is derived from an EMBL/GenBank/DDBJ whole genome shotgun (WGS) entry which is preliminary data.</text>
</comment>
<keyword evidence="1" id="KW-0812">Transmembrane</keyword>
<feature type="transmembrane region" description="Helical" evidence="1">
    <location>
        <begin position="12"/>
        <end position="36"/>
    </location>
</feature>
<gene>
    <name evidence="2" type="ORF">ACFP81_01465</name>
</gene>
<keyword evidence="3" id="KW-1185">Reference proteome</keyword>
<dbReference type="RefSeq" id="WP_380081839.1">
    <property type="nucleotide sequence ID" value="NZ_JBHSWD010000001.1"/>
</dbReference>
<reference evidence="3" key="1">
    <citation type="journal article" date="2019" name="Int. J. Syst. Evol. Microbiol.">
        <title>The Global Catalogue of Microorganisms (GCM) 10K type strain sequencing project: providing services to taxonomists for standard genome sequencing and annotation.</title>
        <authorList>
            <consortium name="The Broad Institute Genomics Platform"/>
            <consortium name="The Broad Institute Genome Sequencing Center for Infectious Disease"/>
            <person name="Wu L."/>
            <person name="Ma J."/>
        </authorList>
    </citation>
    <scope>NUCLEOTIDE SEQUENCE [LARGE SCALE GENOMIC DNA]</scope>
    <source>
        <strain evidence="3">CGMCC 1.15772</strain>
    </source>
</reference>
<dbReference type="PANTHER" id="PTHR23528">
    <property type="match status" value="1"/>
</dbReference>
<sequence>MTQPPQPPSPWLLSAFWFGSSFHWLLLLIILLPAGVQAFVGPESKGTYLGLLTGIGAVFALVLPPWIGAQSDRRGCGCPTSVAAWGSTCWAWGSWR</sequence>